<comment type="caution">
    <text evidence="1">The sequence shown here is derived from an EMBL/GenBank/DDBJ whole genome shotgun (WGS) entry which is preliminary data.</text>
</comment>
<evidence type="ECO:0000313" key="2">
    <source>
        <dbReference type="Proteomes" id="UP000265520"/>
    </source>
</evidence>
<dbReference type="Proteomes" id="UP000265520">
    <property type="component" value="Unassembled WGS sequence"/>
</dbReference>
<feature type="non-terminal residue" evidence="1">
    <location>
        <position position="124"/>
    </location>
</feature>
<reference evidence="1 2" key="1">
    <citation type="journal article" date="2018" name="Front. Plant Sci.">
        <title>Red Clover (Trifolium pratense) and Zigzag Clover (T. medium) - A Picture of Genomic Similarities and Differences.</title>
        <authorList>
            <person name="Dluhosova J."/>
            <person name="Istvanek J."/>
            <person name="Nedelnik J."/>
            <person name="Repkova J."/>
        </authorList>
    </citation>
    <scope>NUCLEOTIDE SEQUENCE [LARGE SCALE GENOMIC DNA]</scope>
    <source>
        <strain evidence="2">cv. 10/8</strain>
        <tissue evidence="1">Leaf</tissue>
    </source>
</reference>
<dbReference type="AlphaFoldDB" id="A0A392N544"/>
<dbReference type="InterPro" id="IPR036928">
    <property type="entry name" value="AS_sf"/>
</dbReference>
<accession>A0A392N544</accession>
<keyword evidence="1" id="KW-0378">Hydrolase</keyword>
<dbReference type="GO" id="GO:0016787">
    <property type="term" value="F:hydrolase activity"/>
    <property type="evidence" value="ECO:0007669"/>
    <property type="project" value="UniProtKB-KW"/>
</dbReference>
<keyword evidence="2" id="KW-1185">Reference proteome</keyword>
<sequence>MLQIRCHGLIIHSKKEGNLTVSSGELCAVQLGKDCTRGLINGSVYMSTPCLPTLSFNDDTDALGSLRIGIYTPWFNNVHSTEVSDKCEDALNLLRKAHGCEVKEVVIPEIMEMRTAHLVSIGSE</sequence>
<proteinExistence type="predicted"/>
<evidence type="ECO:0000313" key="1">
    <source>
        <dbReference type="EMBL" id="MCH94285.1"/>
    </source>
</evidence>
<dbReference type="SUPFAM" id="SSF75304">
    <property type="entry name" value="Amidase signature (AS) enzymes"/>
    <property type="match status" value="1"/>
</dbReference>
<dbReference type="Gene3D" id="3.90.1300.10">
    <property type="entry name" value="Amidase signature (AS) domain"/>
    <property type="match status" value="1"/>
</dbReference>
<dbReference type="EMBL" id="LXQA010026957">
    <property type="protein sequence ID" value="MCH94285.1"/>
    <property type="molecule type" value="Genomic_DNA"/>
</dbReference>
<protein>
    <submittedName>
        <fullName evidence="1">Fatty acid amide hydrolase-like</fullName>
    </submittedName>
</protein>
<organism evidence="1 2">
    <name type="scientific">Trifolium medium</name>
    <dbReference type="NCBI Taxonomy" id="97028"/>
    <lineage>
        <taxon>Eukaryota</taxon>
        <taxon>Viridiplantae</taxon>
        <taxon>Streptophyta</taxon>
        <taxon>Embryophyta</taxon>
        <taxon>Tracheophyta</taxon>
        <taxon>Spermatophyta</taxon>
        <taxon>Magnoliopsida</taxon>
        <taxon>eudicotyledons</taxon>
        <taxon>Gunneridae</taxon>
        <taxon>Pentapetalae</taxon>
        <taxon>rosids</taxon>
        <taxon>fabids</taxon>
        <taxon>Fabales</taxon>
        <taxon>Fabaceae</taxon>
        <taxon>Papilionoideae</taxon>
        <taxon>50 kb inversion clade</taxon>
        <taxon>NPAAA clade</taxon>
        <taxon>Hologalegina</taxon>
        <taxon>IRL clade</taxon>
        <taxon>Trifolieae</taxon>
        <taxon>Trifolium</taxon>
    </lineage>
</organism>
<name>A0A392N544_9FABA</name>